<reference evidence="3" key="1">
    <citation type="submission" date="2021-07" db="EMBL/GenBank/DDBJ databases">
        <title>Complete genome sequence of Crassaminicella sp. 143-21, isolated from a deep-sea hydrothermal vent.</title>
        <authorList>
            <person name="Li X."/>
        </authorList>
    </citation>
    <scope>NUCLEOTIDE SEQUENCE</scope>
    <source>
        <strain evidence="3">143-21</strain>
    </source>
</reference>
<feature type="domain" description="NodB homology" evidence="2">
    <location>
        <begin position="52"/>
        <end position="228"/>
    </location>
</feature>
<dbReference type="EMBL" id="CP078093">
    <property type="protein sequence ID" value="QXM06097.1"/>
    <property type="molecule type" value="Genomic_DNA"/>
</dbReference>
<evidence type="ECO:0000313" key="4">
    <source>
        <dbReference type="Proteomes" id="UP000886818"/>
    </source>
</evidence>
<evidence type="ECO:0000256" key="1">
    <source>
        <dbReference type="SAM" id="Phobius"/>
    </source>
</evidence>
<dbReference type="InterPro" id="IPR002509">
    <property type="entry name" value="NODB_dom"/>
</dbReference>
<organism evidence="3 4">
    <name type="scientific">Crassaminicella indica</name>
    <dbReference type="NCBI Taxonomy" id="2855394"/>
    <lineage>
        <taxon>Bacteria</taxon>
        <taxon>Bacillati</taxon>
        <taxon>Bacillota</taxon>
        <taxon>Clostridia</taxon>
        <taxon>Eubacteriales</taxon>
        <taxon>Clostridiaceae</taxon>
        <taxon>Crassaminicella</taxon>
    </lineage>
</organism>
<dbReference type="PANTHER" id="PTHR10587">
    <property type="entry name" value="GLYCOSYL TRANSFERASE-RELATED"/>
    <property type="match status" value="1"/>
</dbReference>
<keyword evidence="1" id="KW-1133">Transmembrane helix</keyword>
<dbReference type="Proteomes" id="UP000886818">
    <property type="component" value="Chromosome"/>
</dbReference>
<gene>
    <name evidence="3" type="ORF">KVH43_12205</name>
</gene>
<dbReference type="PANTHER" id="PTHR10587:SF80">
    <property type="entry name" value="CHITOOLIGOSACCHARIDE DEACETYLASE"/>
    <property type="match status" value="1"/>
</dbReference>
<evidence type="ECO:0000313" key="3">
    <source>
        <dbReference type="EMBL" id="QXM06097.1"/>
    </source>
</evidence>
<evidence type="ECO:0000259" key="2">
    <source>
        <dbReference type="PROSITE" id="PS51677"/>
    </source>
</evidence>
<dbReference type="CDD" id="cd10950">
    <property type="entry name" value="CE4_BsYlxY_like"/>
    <property type="match status" value="1"/>
</dbReference>
<name>A0ABX8RCS7_9CLOT</name>
<dbReference type="InterPro" id="IPR050248">
    <property type="entry name" value="Polysacc_deacetylase_ArnD"/>
</dbReference>
<dbReference type="RefSeq" id="WP_218282794.1">
    <property type="nucleotide sequence ID" value="NZ_CP078093.1"/>
</dbReference>
<protein>
    <submittedName>
        <fullName evidence="3">Polysaccharide deacetylase family protein</fullName>
    </submittedName>
</protein>
<keyword evidence="4" id="KW-1185">Reference proteome</keyword>
<keyword evidence="1" id="KW-0812">Transmembrane</keyword>
<sequence length="236" mass="26883">MKIYIIPKKYFMITLMILLILIIFFLLNIENSISTFSTGEEPIRKGDEHILRMAFTCNVDWGNEEIPKMLDIFEEKGVHITFFVTGRWASANEELLKLIYSKGHEIGNHAYSHKMHSKLNNSQNYNEIKKTEDAIVKAIGVKPKYFAPPAGDYNDTTLKVASELGYKTILWSVDTIDWKDGSTEDIIIQRVMKKPHKGAILLMHPKPATVKALPYIIDKIEEEGIKIGTVSELLGD</sequence>
<dbReference type="PROSITE" id="PS51677">
    <property type="entry name" value="NODB"/>
    <property type="match status" value="1"/>
</dbReference>
<accession>A0ABX8RCS7</accession>
<keyword evidence="1" id="KW-0472">Membrane</keyword>
<dbReference type="Pfam" id="PF01522">
    <property type="entry name" value="Polysacc_deac_1"/>
    <property type="match status" value="1"/>
</dbReference>
<proteinExistence type="predicted"/>
<feature type="transmembrane region" description="Helical" evidence="1">
    <location>
        <begin position="12"/>
        <end position="29"/>
    </location>
</feature>